<dbReference type="AlphaFoldDB" id="A0A5J4WIU4"/>
<gene>
    <name evidence="1" type="ORF">EZS28_009820</name>
</gene>
<protein>
    <submittedName>
        <fullName evidence="1">Uncharacterized protein</fullName>
    </submittedName>
</protein>
<evidence type="ECO:0000313" key="2">
    <source>
        <dbReference type="Proteomes" id="UP000324800"/>
    </source>
</evidence>
<dbReference type="Proteomes" id="UP000324800">
    <property type="component" value="Unassembled WGS sequence"/>
</dbReference>
<organism evidence="1 2">
    <name type="scientific">Streblomastix strix</name>
    <dbReference type="NCBI Taxonomy" id="222440"/>
    <lineage>
        <taxon>Eukaryota</taxon>
        <taxon>Metamonada</taxon>
        <taxon>Preaxostyla</taxon>
        <taxon>Oxymonadida</taxon>
        <taxon>Streblomastigidae</taxon>
        <taxon>Streblomastix</taxon>
    </lineage>
</organism>
<proteinExistence type="predicted"/>
<evidence type="ECO:0000313" key="1">
    <source>
        <dbReference type="EMBL" id="KAA6394653.1"/>
    </source>
</evidence>
<accession>A0A5J4WIU4</accession>
<sequence>MSNAYIDEKLLDATGLSDFPELYAYINERYPMPSGELSHPVPIEDQTPQQQVKNNDDTIYGSGDDLNDEFVPPVTNVITKLDLSSQLERQNFLASNGSDPQLIVYCDRIKQTASYATTGLFPNSYLFQSYPSEAIQKLDDQVIALVGTDAPNTYAIFCCIDQNGPYMVCNKQIPSNTALLLNITYYKQYESSKKINYDANNDGKIGIMETWNVNGKGQFEAQWYVYETVKKQTDLIEAGVQGLNRTNYLNSKIKLMDELAIYKADRVAYFIKDGPLITYSFKAKLAQLMQANFETQQTVYKLFSTLSKKVLPPNKKYMPIHVEQQKFSAKCLLKDIYDKSSAVQVAVRGQLNMFDCEFQGTKIHDNYANCTNTNESASNQALPEESEFFIDEVILKHEKQLGQSQQPQYTITNVFNQFIINDFFPSSAHNTFRIVDDGTCRVCVFNIKFESKCLQGRTQEVGRISDAVVPADGKSLRFPAAIYRTYGGRQNNFSVNYFIVKAQFKKLYFKLLQQQESTPQDSAYIFKIL</sequence>
<comment type="caution">
    <text evidence="1">The sequence shown here is derived from an EMBL/GenBank/DDBJ whole genome shotgun (WGS) entry which is preliminary data.</text>
</comment>
<dbReference type="EMBL" id="SNRW01001889">
    <property type="protein sequence ID" value="KAA6394653.1"/>
    <property type="molecule type" value="Genomic_DNA"/>
</dbReference>
<name>A0A5J4WIU4_9EUKA</name>
<reference evidence="1 2" key="1">
    <citation type="submission" date="2019-03" db="EMBL/GenBank/DDBJ databases">
        <title>Single cell metagenomics reveals metabolic interactions within the superorganism composed of flagellate Streblomastix strix and complex community of Bacteroidetes bacteria on its surface.</title>
        <authorList>
            <person name="Treitli S.C."/>
            <person name="Kolisko M."/>
            <person name="Husnik F."/>
            <person name="Keeling P."/>
            <person name="Hampl V."/>
        </authorList>
    </citation>
    <scope>NUCLEOTIDE SEQUENCE [LARGE SCALE GENOMIC DNA]</scope>
    <source>
        <strain evidence="1">ST1C</strain>
    </source>
</reference>